<proteinExistence type="evidence at transcript level"/>
<dbReference type="PANTHER" id="PTHR10083">
    <property type="entry name" value="KUNITZ-TYPE PROTEASE INHIBITOR-RELATED"/>
    <property type="match status" value="1"/>
</dbReference>
<evidence type="ECO:0000256" key="5">
    <source>
        <dbReference type="ARBA" id="ARBA00023157"/>
    </source>
</evidence>
<dbReference type="PROSITE" id="PS00280">
    <property type="entry name" value="BPTI_KUNITZ_1"/>
    <property type="match status" value="1"/>
</dbReference>
<dbReference type="SUPFAM" id="SSF57362">
    <property type="entry name" value="BPTI-like"/>
    <property type="match status" value="1"/>
</dbReference>
<organism evidence="10">
    <name type="scientific">Amblyomma americanum</name>
    <name type="common">Lone star tick</name>
    <dbReference type="NCBI Taxonomy" id="6943"/>
    <lineage>
        <taxon>Eukaryota</taxon>
        <taxon>Metazoa</taxon>
        <taxon>Ecdysozoa</taxon>
        <taxon>Arthropoda</taxon>
        <taxon>Chelicerata</taxon>
        <taxon>Arachnida</taxon>
        <taxon>Acari</taxon>
        <taxon>Parasitiformes</taxon>
        <taxon>Ixodida</taxon>
        <taxon>Ixodoidea</taxon>
        <taxon>Ixodidae</taxon>
        <taxon>Amblyomminae</taxon>
        <taxon>Amblyomma</taxon>
    </lineage>
</organism>
<reference evidence="10" key="1">
    <citation type="journal article" date="2015" name="PLoS ONE">
        <title>An Insight into the Sialome of the Lone Star Tick, Amblyomma americanum, with a Glimpse on Its Time Dependent Gene Expression.</title>
        <authorList>
            <person name="Karim S."/>
            <person name="Ribeiro J.M."/>
        </authorList>
    </citation>
    <scope>NUCLEOTIDE SEQUENCE</scope>
    <source>
        <tissue evidence="10">Salivary gland</tissue>
    </source>
</reference>
<keyword evidence="2" id="KW-0964">Secreted</keyword>
<keyword evidence="5" id="KW-1015">Disulfide bond</keyword>
<keyword evidence="6" id="KW-1199">Hemostasis impairing toxin</keyword>
<evidence type="ECO:0000256" key="3">
    <source>
        <dbReference type="ARBA" id="ARBA00022690"/>
    </source>
</evidence>
<evidence type="ECO:0000259" key="9">
    <source>
        <dbReference type="PROSITE" id="PS50279"/>
    </source>
</evidence>
<dbReference type="CDD" id="cd00109">
    <property type="entry name" value="Kunitz-type"/>
    <property type="match status" value="1"/>
</dbReference>
<evidence type="ECO:0000256" key="6">
    <source>
        <dbReference type="ARBA" id="ARBA00023240"/>
    </source>
</evidence>
<dbReference type="InterPro" id="IPR050098">
    <property type="entry name" value="TFPI/VKTCI-like"/>
</dbReference>
<evidence type="ECO:0000256" key="1">
    <source>
        <dbReference type="ARBA" id="ARBA00004613"/>
    </source>
</evidence>
<evidence type="ECO:0000256" key="8">
    <source>
        <dbReference type="SAM" id="SignalP"/>
    </source>
</evidence>
<comment type="subcellular location">
    <subcellularLocation>
        <location evidence="1">Secreted</location>
    </subcellularLocation>
</comment>
<dbReference type="SMART" id="SM00131">
    <property type="entry name" value="KU"/>
    <property type="match status" value="1"/>
</dbReference>
<keyword evidence="4" id="KW-0722">Serine protease inhibitor</keyword>
<evidence type="ECO:0000313" key="10">
    <source>
        <dbReference type="EMBL" id="JAG92001.1"/>
    </source>
</evidence>
<dbReference type="AlphaFoldDB" id="A0A0C9RWN8"/>
<keyword evidence="8" id="KW-0732">Signal</keyword>
<feature type="chain" id="PRO_5002202329" evidence="8">
    <location>
        <begin position="20"/>
        <end position="124"/>
    </location>
</feature>
<dbReference type="Pfam" id="PF00014">
    <property type="entry name" value="Kunitz_BPTI"/>
    <property type="match status" value="1"/>
</dbReference>
<dbReference type="InterPro" id="IPR020901">
    <property type="entry name" value="Prtase_inh_Kunz-CS"/>
</dbReference>
<evidence type="ECO:0000256" key="4">
    <source>
        <dbReference type="ARBA" id="ARBA00022900"/>
    </source>
</evidence>
<dbReference type="PANTHER" id="PTHR10083:SF376">
    <property type="entry name" value="SERINE PEPTIDASE INHIBITOR, KUNITZ TYPE, 3"/>
    <property type="match status" value="1"/>
</dbReference>
<sequence>MKNYIIVAFLAAVTLRALSADLSPSQETYAGDCNLDPRKEKRCQSYNPGLKGQKPKRVEMWYFNATTRNCSTFMYSGCGGNANRFPTKEMCLDICNPPTFSFEEFFGNNGDPGNDPEANEPASK</sequence>
<dbReference type="InterPro" id="IPR002223">
    <property type="entry name" value="Kunitz_BPTI"/>
</dbReference>
<dbReference type="Gene3D" id="4.10.410.10">
    <property type="entry name" value="Pancreatic trypsin inhibitor Kunitz domain"/>
    <property type="match status" value="1"/>
</dbReference>
<feature type="domain" description="BPTI/Kunitz inhibitor" evidence="9">
    <location>
        <begin position="33"/>
        <end position="95"/>
    </location>
</feature>
<feature type="signal peptide" evidence="8">
    <location>
        <begin position="1"/>
        <end position="19"/>
    </location>
</feature>
<keyword evidence="7" id="KW-1203">Blood coagulation cascade inhibiting toxin</keyword>
<dbReference type="EMBL" id="GBZX01000739">
    <property type="protein sequence ID" value="JAG92001.1"/>
    <property type="molecule type" value="mRNA"/>
</dbReference>
<keyword evidence="6" id="KW-0800">Toxin</keyword>
<evidence type="ECO:0000256" key="2">
    <source>
        <dbReference type="ARBA" id="ARBA00022525"/>
    </source>
</evidence>
<dbReference type="GO" id="GO:0005615">
    <property type="term" value="C:extracellular space"/>
    <property type="evidence" value="ECO:0007669"/>
    <property type="project" value="TreeGrafter"/>
</dbReference>
<name>A0A0C9RWN8_AMBAM</name>
<dbReference type="PROSITE" id="PS50279">
    <property type="entry name" value="BPTI_KUNITZ_2"/>
    <property type="match status" value="1"/>
</dbReference>
<dbReference type="PRINTS" id="PR00759">
    <property type="entry name" value="BASICPTASE"/>
</dbReference>
<accession>A0A0C9RWN8</accession>
<dbReference type="InterPro" id="IPR036880">
    <property type="entry name" value="Kunitz_BPTI_sf"/>
</dbReference>
<dbReference type="GO" id="GO:0004867">
    <property type="term" value="F:serine-type endopeptidase inhibitor activity"/>
    <property type="evidence" value="ECO:0007669"/>
    <property type="project" value="UniProtKB-KW"/>
</dbReference>
<keyword evidence="3" id="KW-0646">Protease inhibitor</keyword>
<evidence type="ECO:0000256" key="7">
    <source>
        <dbReference type="ARBA" id="ARBA00034146"/>
    </source>
</evidence>
<protein>
    <submittedName>
        <fullName evidence="10">Putative bpti/kunitz family of serine protease inhibitor</fullName>
    </submittedName>
</protein>